<accession>A0A5B1M5G4</accession>
<dbReference type="Proteomes" id="UP000324351">
    <property type="component" value="Unassembled WGS sequence"/>
</dbReference>
<comment type="caution">
    <text evidence="2">The sequence shown here is derived from an EMBL/GenBank/DDBJ whole genome shotgun (WGS) entry which is preliminary data.</text>
</comment>
<evidence type="ECO:0000256" key="1">
    <source>
        <dbReference type="SAM" id="MobiDB-lite"/>
    </source>
</evidence>
<feature type="region of interest" description="Disordered" evidence="1">
    <location>
        <begin position="1"/>
        <end position="24"/>
    </location>
</feature>
<sequence length="88" mass="9568">MDHNPINVNAGVAASTMAAAHRRDHEHGRAGETCHPHVVEVVHLGVRAVCVCHDCRLDSGFLPRREAEVLAAGHRDLTRETSVRLCTA</sequence>
<protein>
    <submittedName>
        <fullName evidence="2">Uncharacterized protein</fullName>
    </submittedName>
</protein>
<dbReference type="AlphaFoldDB" id="A0A5B1M5G4"/>
<organism evidence="2 3">
    <name type="scientific">Nocardioides antri</name>
    <dbReference type="NCBI Taxonomy" id="2607659"/>
    <lineage>
        <taxon>Bacteria</taxon>
        <taxon>Bacillati</taxon>
        <taxon>Actinomycetota</taxon>
        <taxon>Actinomycetes</taxon>
        <taxon>Propionibacteriales</taxon>
        <taxon>Nocardioidaceae</taxon>
        <taxon>Nocardioides</taxon>
    </lineage>
</organism>
<dbReference type="EMBL" id="VUJW01000003">
    <property type="protein sequence ID" value="KAA1427728.1"/>
    <property type="molecule type" value="Genomic_DNA"/>
</dbReference>
<evidence type="ECO:0000313" key="3">
    <source>
        <dbReference type="Proteomes" id="UP000324351"/>
    </source>
</evidence>
<reference evidence="2 3" key="1">
    <citation type="submission" date="2019-09" db="EMBL/GenBank/DDBJ databases">
        <title>Nocardioides panacisoli sp. nov., isolated from the soil of a ginseng field.</title>
        <authorList>
            <person name="Cho C."/>
        </authorList>
    </citation>
    <scope>NUCLEOTIDE SEQUENCE [LARGE SCALE GENOMIC DNA]</scope>
    <source>
        <strain evidence="2 3">BN140041</strain>
    </source>
</reference>
<name>A0A5B1M5G4_9ACTN</name>
<dbReference type="RefSeq" id="WP_149750109.1">
    <property type="nucleotide sequence ID" value="NZ_VUJW01000003.1"/>
</dbReference>
<proteinExistence type="predicted"/>
<gene>
    <name evidence="2" type="ORF">F0U47_09850</name>
</gene>
<reference evidence="2 3" key="2">
    <citation type="submission" date="2019-09" db="EMBL/GenBank/DDBJ databases">
        <authorList>
            <person name="Jin C."/>
        </authorList>
    </citation>
    <scope>NUCLEOTIDE SEQUENCE [LARGE SCALE GENOMIC DNA]</scope>
    <source>
        <strain evidence="2 3">BN140041</strain>
    </source>
</reference>
<evidence type="ECO:0000313" key="2">
    <source>
        <dbReference type="EMBL" id="KAA1427728.1"/>
    </source>
</evidence>
<keyword evidence="3" id="KW-1185">Reference proteome</keyword>